<dbReference type="Proteomes" id="UP000467249">
    <property type="component" value="Chromosome"/>
</dbReference>
<dbReference type="InterPro" id="IPR038670">
    <property type="entry name" value="HslJ-like_sf"/>
</dbReference>
<gene>
    <name evidence="2" type="ORF">MANY_17510</name>
</gene>
<accession>A0A6N4W8P2</accession>
<dbReference type="Pfam" id="PF03724">
    <property type="entry name" value="META"/>
    <property type="match status" value="1"/>
</dbReference>
<reference evidence="2 3" key="1">
    <citation type="journal article" date="2019" name="Emerg. Microbes Infect.">
        <title>Comprehensive subspecies identification of 175 nontuberculous mycobacteria species based on 7547 genomic profiles.</title>
        <authorList>
            <person name="Matsumoto Y."/>
            <person name="Kinjo T."/>
            <person name="Motooka D."/>
            <person name="Nabeya D."/>
            <person name="Jung N."/>
            <person name="Uechi K."/>
            <person name="Horii T."/>
            <person name="Iida T."/>
            <person name="Fujita J."/>
            <person name="Nakamura S."/>
        </authorList>
    </citation>
    <scope>NUCLEOTIDE SEQUENCE [LARGE SCALE GENOMIC DNA]</scope>
    <source>
        <strain evidence="2 3">JCM 30275</strain>
    </source>
</reference>
<sequence>MVVADFFTDRQQQPSGLLGQVGSQLRIGQTHRVSIAECGSALSAGRRLLPMRLIRLLPTAAVALIPALAACGSTTPRHPLDGTSWRLVSLESMDDKQGSTTVPDPATFTVDFGTDGRAAFRIDCNRGNATWQASASNKDSGSLAFGPIAATEMACPQPSLDTRVSTALGYVRGFLLKDGRLHMSLLADGGILHWEPNPPQKP</sequence>
<dbReference type="Gene3D" id="2.40.128.270">
    <property type="match status" value="1"/>
</dbReference>
<dbReference type="InterPro" id="IPR005184">
    <property type="entry name" value="DUF306_Meta_HslJ"/>
</dbReference>
<dbReference type="AlphaFoldDB" id="A0A6N4W8P2"/>
<organism evidence="2 3">
    <name type="scientific">Mycolicibacterium anyangense</name>
    <dbReference type="NCBI Taxonomy" id="1431246"/>
    <lineage>
        <taxon>Bacteria</taxon>
        <taxon>Bacillati</taxon>
        <taxon>Actinomycetota</taxon>
        <taxon>Actinomycetes</taxon>
        <taxon>Mycobacteriales</taxon>
        <taxon>Mycobacteriaceae</taxon>
        <taxon>Mycolicibacterium</taxon>
    </lineage>
</organism>
<dbReference type="KEGG" id="many:MANY_17510"/>
<evidence type="ECO:0000313" key="3">
    <source>
        <dbReference type="Proteomes" id="UP000467249"/>
    </source>
</evidence>
<protein>
    <recommendedName>
        <fullName evidence="1">DUF306 domain-containing protein</fullName>
    </recommendedName>
</protein>
<evidence type="ECO:0000259" key="1">
    <source>
        <dbReference type="Pfam" id="PF03724"/>
    </source>
</evidence>
<keyword evidence="3" id="KW-1185">Reference proteome</keyword>
<dbReference type="EMBL" id="AP022620">
    <property type="protein sequence ID" value="BBZ76414.1"/>
    <property type="molecule type" value="Genomic_DNA"/>
</dbReference>
<feature type="domain" description="DUF306" evidence="1">
    <location>
        <begin position="79"/>
        <end position="184"/>
    </location>
</feature>
<name>A0A6N4W8P2_9MYCO</name>
<proteinExistence type="predicted"/>
<evidence type="ECO:0000313" key="2">
    <source>
        <dbReference type="EMBL" id="BBZ76414.1"/>
    </source>
</evidence>